<dbReference type="SUPFAM" id="SSF47565">
    <property type="entry name" value="Insect pheromone/odorant-binding proteins"/>
    <property type="match status" value="2"/>
</dbReference>
<dbReference type="Gene3D" id="1.10.238.20">
    <property type="entry name" value="Pheromone/general odorant binding protein domain"/>
    <property type="match status" value="2"/>
</dbReference>
<dbReference type="AlphaFoldDB" id="A0A9P0HSV0"/>
<feature type="chain" id="PRO_5040287982" evidence="1">
    <location>
        <begin position="21"/>
        <end position="187"/>
    </location>
</feature>
<gene>
    <name evidence="2" type="ORF">NEZAVI_LOCUS15961</name>
</gene>
<reference evidence="2" key="1">
    <citation type="submission" date="2022-01" db="EMBL/GenBank/DDBJ databases">
        <authorList>
            <person name="King R."/>
        </authorList>
    </citation>
    <scope>NUCLEOTIDE SEQUENCE</scope>
</reference>
<dbReference type="GO" id="GO:0005549">
    <property type="term" value="F:odorant binding"/>
    <property type="evidence" value="ECO:0007669"/>
    <property type="project" value="InterPro"/>
</dbReference>
<dbReference type="Proteomes" id="UP001152798">
    <property type="component" value="Unassembled WGS sequence"/>
</dbReference>
<evidence type="ECO:0000256" key="1">
    <source>
        <dbReference type="SAM" id="SignalP"/>
    </source>
</evidence>
<comment type="caution">
    <text evidence="2">The sequence shown here is derived from an EMBL/GenBank/DDBJ whole genome shotgun (WGS) entry which is preliminary data.</text>
</comment>
<dbReference type="InterPro" id="IPR006170">
    <property type="entry name" value="PBP/GOBP"/>
</dbReference>
<dbReference type="EMBL" id="CAKMRH010000018">
    <property type="protein sequence ID" value="CAH1408436.1"/>
    <property type="molecule type" value="Genomic_DNA"/>
</dbReference>
<evidence type="ECO:0000313" key="3">
    <source>
        <dbReference type="Proteomes" id="UP001152798"/>
    </source>
</evidence>
<accession>A0A9P0HSV0</accession>
<proteinExistence type="predicted"/>
<keyword evidence="3" id="KW-1185">Reference proteome</keyword>
<dbReference type="SMART" id="SM00708">
    <property type="entry name" value="PhBP"/>
    <property type="match status" value="1"/>
</dbReference>
<protein>
    <submittedName>
        <fullName evidence="2">Uncharacterized protein</fullName>
    </submittedName>
</protein>
<sequence>MQYSYLIFLAVVCTAQSVLSMSLKEISDACKKEYNFDGDLDKINYDDPEFPKEAKCTLACSFEKKGVMKADGSFDKEKDKEAVEEIVKDEVLKAKLMAAIDECDVTANADKCEAAYEFVKCKKAKMKADGSFDKEKDKEAVEEIVKDEVLKAKLMAAIDECDVTANADKCEAAYEFVKCKKAKVRRS</sequence>
<feature type="signal peptide" evidence="1">
    <location>
        <begin position="1"/>
        <end position="20"/>
    </location>
</feature>
<organism evidence="2 3">
    <name type="scientific">Nezara viridula</name>
    <name type="common">Southern green stink bug</name>
    <name type="synonym">Cimex viridulus</name>
    <dbReference type="NCBI Taxonomy" id="85310"/>
    <lineage>
        <taxon>Eukaryota</taxon>
        <taxon>Metazoa</taxon>
        <taxon>Ecdysozoa</taxon>
        <taxon>Arthropoda</taxon>
        <taxon>Hexapoda</taxon>
        <taxon>Insecta</taxon>
        <taxon>Pterygota</taxon>
        <taxon>Neoptera</taxon>
        <taxon>Paraneoptera</taxon>
        <taxon>Hemiptera</taxon>
        <taxon>Heteroptera</taxon>
        <taxon>Panheteroptera</taxon>
        <taxon>Pentatomomorpha</taxon>
        <taxon>Pentatomoidea</taxon>
        <taxon>Pentatomidae</taxon>
        <taxon>Pentatominae</taxon>
        <taxon>Nezara</taxon>
    </lineage>
</organism>
<evidence type="ECO:0000313" key="2">
    <source>
        <dbReference type="EMBL" id="CAH1408436.1"/>
    </source>
</evidence>
<name>A0A9P0HSV0_NEZVI</name>
<dbReference type="OrthoDB" id="6595846at2759"/>
<keyword evidence="1" id="KW-0732">Signal</keyword>
<dbReference type="CDD" id="cd23992">
    <property type="entry name" value="PBP_GOBP"/>
    <property type="match status" value="1"/>
</dbReference>
<dbReference type="InterPro" id="IPR036728">
    <property type="entry name" value="PBP_GOBP_sf"/>
</dbReference>
<dbReference type="Pfam" id="PF01395">
    <property type="entry name" value="PBP_GOBP"/>
    <property type="match status" value="1"/>
</dbReference>